<organism evidence="3 4">
    <name type="scientific">Hydra vulgaris</name>
    <name type="common">Hydra</name>
    <name type="synonym">Hydra attenuata</name>
    <dbReference type="NCBI Taxonomy" id="6087"/>
    <lineage>
        <taxon>Eukaryota</taxon>
        <taxon>Metazoa</taxon>
        <taxon>Cnidaria</taxon>
        <taxon>Hydrozoa</taxon>
        <taxon>Hydroidolina</taxon>
        <taxon>Anthoathecata</taxon>
        <taxon>Aplanulata</taxon>
        <taxon>Hydridae</taxon>
        <taxon>Hydra</taxon>
    </lineage>
</organism>
<evidence type="ECO:0000256" key="1">
    <source>
        <dbReference type="SAM" id="MobiDB-lite"/>
    </source>
</evidence>
<dbReference type="InterPro" id="IPR002999">
    <property type="entry name" value="Tudor"/>
</dbReference>
<name>A0ABM4DIS2_HYDVU</name>
<evidence type="ECO:0000259" key="2">
    <source>
        <dbReference type="Pfam" id="PF00567"/>
    </source>
</evidence>
<dbReference type="SUPFAM" id="SSF63748">
    <property type="entry name" value="Tudor/PWWP/MBT"/>
    <property type="match status" value="1"/>
</dbReference>
<gene>
    <name evidence="4" type="primary">LOC101235260</name>
</gene>
<protein>
    <submittedName>
        <fullName evidence="4">Uncharacterized protein LOC101235260 isoform X2</fullName>
    </submittedName>
</protein>
<sequence>MTSLAAGLLESCEKVISDQLKILNEYEKLCEDALKTIRKLHDASKVVWSLQSPNILLLKQILSEVIKGSEAISLTTDSLAQGNKSLNKCTKSPQEIPINGKKLSDLENKILNKDTKSPQEISINGKKLSDLENNILNKGTEYPQEISINDLSDLEKFSHQMQCISGPKIGVRYQIEVTSPLALDSSYWVRNKENEFLQNKLQPLSEFLRKTTMEDKSLWQIQDYSKVLCVKSSETQLWMRVLVERRNGQNEVRVRYIDYGTTEDCQENRLCTVPEVLARIPYMAFHCTFFEKAVNLGYDAKWKFSDLTNKQILNFTCEKRVLRDNKVLFLGKLETASFENVPSVNISSLMTDFYADNEELVAIKNPAIQSRDIRTQNPNSNITVVTEFIKKKEEHFCGNTVTQDVTQNLLVNSDSKNKKNISPIIVHNTDITTEVSCKKVNWGDCDTPCADDFEVAFEPLDEKIFEDANKITSPQTIEIGINKIDDDLVEKNDSINLIITNECQTMVSPNLNKCQTLVSSNLNECQTLASPSLNECQNIVLPNLNESPSTPTTENQISVDLNTLNSTSVIPDHSQTESTKNLNVESYQMAIDLPENISKDIKKTNFSNKEEAKTGNENNESRNSEPKKFNKELKVFTNLFDGSSLTQSSLKSEVVQPQLINSVDNHFKKKIAQAQPIFCPSEYNLIPRDSFDIKNFHEYLVESQSEWVARELCNLTHQYLENSSSKFFLKVCPPFKNEMYDELKVIYENKCLYLKDYEADAIRYNQTRNTPIFVVLKKKFNQETEKDSVSLGICQVLGPVLPTHLKKYRFKCSSQFISTATIEWKWCFVQKTCEIEKQSMRNYLKALIKNLQFGKCCDTFKELIQLQNKVEKPSTDINKAQAEITDHDEDWDLDISPHVISQSQNFGSDDECERDIDADYETFGVTQKDLNLLNPI</sequence>
<dbReference type="CDD" id="cd20379">
    <property type="entry name" value="Tudor_dTUD-like"/>
    <property type="match status" value="1"/>
</dbReference>
<dbReference type="Gene3D" id="2.30.30.140">
    <property type="match status" value="1"/>
</dbReference>
<feature type="domain" description="Tudor" evidence="2">
    <location>
        <begin position="225"/>
        <end position="288"/>
    </location>
</feature>
<dbReference type="GeneID" id="101235260"/>
<evidence type="ECO:0000313" key="4">
    <source>
        <dbReference type="RefSeq" id="XP_065674407.1"/>
    </source>
</evidence>
<dbReference type="Pfam" id="PF00567">
    <property type="entry name" value="TUDOR"/>
    <property type="match status" value="1"/>
</dbReference>
<accession>A0ABM4DIS2</accession>
<evidence type="ECO:0000313" key="3">
    <source>
        <dbReference type="Proteomes" id="UP001652625"/>
    </source>
</evidence>
<feature type="region of interest" description="Disordered" evidence="1">
    <location>
        <begin position="605"/>
        <end position="626"/>
    </location>
</feature>
<dbReference type="Proteomes" id="UP001652625">
    <property type="component" value="Chromosome 14"/>
</dbReference>
<reference evidence="4" key="1">
    <citation type="submission" date="2025-08" db="UniProtKB">
        <authorList>
            <consortium name="RefSeq"/>
        </authorList>
    </citation>
    <scope>IDENTIFICATION</scope>
</reference>
<keyword evidence="3" id="KW-1185">Reference proteome</keyword>
<dbReference type="RefSeq" id="XP_065674407.1">
    <property type="nucleotide sequence ID" value="XM_065818335.1"/>
</dbReference>
<proteinExistence type="predicted"/>